<comment type="caution">
    <text evidence="2">The sequence shown here is derived from an EMBL/GenBank/DDBJ whole genome shotgun (WGS) entry which is preliminary data.</text>
</comment>
<keyword evidence="1" id="KW-0175">Coiled coil</keyword>
<dbReference type="RefSeq" id="WP_200036081.1">
    <property type="nucleotide sequence ID" value="NZ_JADWND010000018.1"/>
</dbReference>
<evidence type="ECO:0000313" key="2">
    <source>
        <dbReference type="EMBL" id="MBJ8383669.1"/>
    </source>
</evidence>
<organism evidence="2 3">
    <name type="scientific">Citrobacter sedlakii</name>
    <dbReference type="NCBI Taxonomy" id="67826"/>
    <lineage>
        <taxon>Bacteria</taxon>
        <taxon>Pseudomonadati</taxon>
        <taxon>Pseudomonadota</taxon>
        <taxon>Gammaproteobacteria</taxon>
        <taxon>Enterobacterales</taxon>
        <taxon>Enterobacteriaceae</taxon>
        <taxon>Citrobacter</taxon>
        <taxon>Citrobacter freundii complex</taxon>
    </lineage>
</organism>
<evidence type="ECO:0000256" key="1">
    <source>
        <dbReference type="SAM" id="Coils"/>
    </source>
</evidence>
<sequence>MSEQHSLPLDFCIPVFPIRDLNQIASRARWILTRNKRTNPQIIYVQKLIMDLIDIYWQEEREKEKQRLEVEARERLANHYWGGEEDEGPDLYPFALRHNRYGEFLEFVGDESELNQPGDDDLDDVEVLNEIIEWFMDNETSEGFVDAEPAEYFSALALSLVAEAVHFLPIENVKIDALVTLINMQNIVQPAMKAMRAIGYASKAEAADGYELQLQKFEEKVATLQNEVAAFADTTAAYKIEKKASTKKANEARHIKNREANQLVCDDWLMNRESFKSSMAAAKHYKLWLEGKGFYFEITTVNRWLLLCAKRSQIE</sequence>
<dbReference type="EMBL" id="JADWND010000018">
    <property type="protein sequence ID" value="MBJ8383669.1"/>
    <property type="molecule type" value="Genomic_DNA"/>
</dbReference>
<protein>
    <submittedName>
        <fullName evidence="2">Uncharacterized protein</fullName>
    </submittedName>
</protein>
<keyword evidence="3" id="KW-1185">Reference proteome</keyword>
<feature type="coiled-coil region" evidence="1">
    <location>
        <begin position="200"/>
        <end position="234"/>
    </location>
</feature>
<name>A0ABS0ZZ74_9ENTR</name>
<evidence type="ECO:0000313" key="3">
    <source>
        <dbReference type="Proteomes" id="UP000746649"/>
    </source>
</evidence>
<reference evidence="2 3" key="1">
    <citation type="submission" date="2020-11" db="EMBL/GenBank/DDBJ databases">
        <title>Enhanced detection system for hospital associated transmission using whole genome sequencing surveillance.</title>
        <authorList>
            <person name="Harrison L.H."/>
            <person name="Van Tyne D."/>
            <person name="Marsh J.W."/>
            <person name="Griffith M.P."/>
            <person name="Snyder D.J."/>
            <person name="Cooper V.S."/>
            <person name="Mustapha M."/>
        </authorList>
    </citation>
    <scope>NUCLEOTIDE SEQUENCE [LARGE SCALE GENOMIC DNA]</scope>
    <source>
        <strain evidence="2 3">CB00117</strain>
    </source>
</reference>
<proteinExistence type="predicted"/>
<accession>A0ABS0ZZ74</accession>
<dbReference type="Proteomes" id="UP000746649">
    <property type="component" value="Unassembled WGS sequence"/>
</dbReference>
<gene>
    <name evidence="2" type="ORF">I6M88_22250</name>
</gene>